<evidence type="ECO:0000256" key="1">
    <source>
        <dbReference type="ARBA" id="ARBA00000822"/>
    </source>
</evidence>
<dbReference type="SUPFAM" id="SSF51445">
    <property type="entry name" value="(Trans)glycosidases"/>
    <property type="match status" value="1"/>
</dbReference>
<dbReference type="PROSITE" id="PS51910">
    <property type="entry name" value="GH18_2"/>
    <property type="match status" value="1"/>
</dbReference>
<evidence type="ECO:0000313" key="13">
    <source>
        <dbReference type="EMBL" id="CAI4219122.1"/>
    </source>
</evidence>
<keyword evidence="8" id="KW-0119">Carbohydrate metabolism</keyword>
<dbReference type="Proteomes" id="UP000838763">
    <property type="component" value="Unassembled WGS sequence"/>
</dbReference>
<comment type="subcellular location">
    <subcellularLocation>
        <location evidence="2">Secreted</location>
    </subcellularLocation>
</comment>
<dbReference type="InterPro" id="IPR029070">
    <property type="entry name" value="Chitinase_insertion_sf"/>
</dbReference>
<dbReference type="PANTHER" id="PTHR11177">
    <property type="entry name" value="CHITINASE"/>
    <property type="match status" value="1"/>
</dbReference>
<evidence type="ECO:0000256" key="6">
    <source>
        <dbReference type="ARBA" id="ARBA00022801"/>
    </source>
</evidence>
<dbReference type="OrthoDB" id="73875at2759"/>
<keyword evidence="6 11" id="KW-0378">Hydrolase</keyword>
<gene>
    <name evidence="13" type="ORF">PPNO1_LOCUS8692</name>
</gene>
<dbReference type="EC" id="3.2.1.14" evidence="4"/>
<dbReference type="Pfam" id="PF00704">
    <property type="entry name" value="Glyco_hydro_18"/>
    <property type="match status" value="2"/>
</dbReference>
<dbReference type="Gene3D" id="3.10.50.10">
    <property type="match status" value="1"/>
</dbReference>
<evidence type="ECO:0000256" key="7">
    <source>
        <dbReference type="ARBA" id="ARBA00023024"/>
    </source>
</evidence>
<evidence type="ECO:0000313" key="14">
    <source>
        <dbReference type="Proteomes" id="UP000838763"/>
    </source>
</evidence>
<keyword evidence="10" id="KW-0624">Polysaccharide degradation</keyword>
<name>A0A9P1HAN5_9PEZI</name>
<dbReference type="Gene3D" id="3.20.20.80">
    <property type="entry name" value="Glycosidases"/>
    <property type="match status" value="2"/>
</dbReference>
<dbReference type="InterPro" id="IPR011583">
    <property type="entry name" value="Chitinase_II/V-like_cat"/>
</dbReference>
<evidence type="ECO:0000256" key="11">
    <source>
        <dbReference type="RuleBase" id="RU000489"/>
    </source>
</evidence>
<keyword evidence="9 11" id="KW-0326">Glycosidase</keyword>
<dbReference type="EMBL" id="CALLCH030000019">
    <property type="protein sequence ID" value="CAI4219122.1"/>
    <property type="molecule type" value="Genomic_DNA"/>
</dbReference>
<keyword evidence="7" id="KW-0146">Chitin degradation</keyword>
<proteinExistence type="inferred from homology"/>
<keyword evidence="14" id="KW-1185">Reference proteome</keyword>
<dbReference type="InterPro" id="IPR001223">
    <property type="entry name" value="Glyco_hydro18_cat"/>
</dbReference>
<dbReference type="AlphaFoldDB" id="A0A9P1HAN5"/>
<dbReference type="PANTHER" id="PTHR11177:SF397">
    <property type="entry name" value="CHITINASE"/>
    <property type="match status" value="1"/>
</dbReference>
<dbReference type="GO" id="GO:0008061">
    <property type="term" value="F:chitin binding"/>
    <property type="evidence" value="ECO:0007669"/>
    <property type="project" value="InterPro"/>
</dbReference>
<accession>A0A9P1HAN5</accession>
<dbReference type="GO" id="GO:0008843">
    <property type="term" value="F:endochitinase activity"/>
    <property type="evidence" value="ECO:0007669"/>
    <property type="project" value="UniProtKB-EC"/>
</dbReference>
<reference evidence="13" key="1">
    <citation type="submission" date="2022-11" db="EMBL/GenBank/DDBJ databases">
        <authorList>
            <person name="Scott C."/>
            <person name="Bruce N."/>
        </authorList>
    </citation>
    <scope>NUCLEOTIDE SEQUENCE</scope>
</reference>
<dbReference type="PROSITE" id="PS01095">
    <property type="entry name" value="GH18_1"/>
    <property type="match status" value="1"/>
</dbReference>
<evidence type="ECO:0000256" key="10">
    <source>
        <dbReference type="ARBA" id="ARBA00023326"/>
    </source>
</evidence>
<dbReference type="InterPro" id="IPR001579">
    <property type="entry name" value="Glyco_hydro_18_chit_AS"/>
</dbReference>
<organism evidence="13 14">
    <name type="scientific">Parascedosporium putredinis</name>
    <dbReference type="NCBI Taxonomy" id="1442378"/>
    <lineage>
        <taxon>Eukaryota</taxon>
        <taxon>Fungi</taxon>
        <taxon>Dikarya</taxon>
        <taxon>Ascomycota</taxon>
        <taxon>Pezizomycotina</taxon>
        <taxon>Sordariomycetes</taxon>
        <taxon>Hypocreomycetidae</taxon>
        <taxon>Microascales</taxon>
        <taxon>Microascaceae</taxon>
        <taxon>Parascedosporium</taxon>
    </lineage>
</organism>
<evidence type="ECO:0000256" key="3">
    <source>
        <dbReference type="ARBA" id="ARBA00008682"/>
    </source>
</evidence>
<keyword evidence="5" id="KW-0964">Secreted</keyword>
<dbReference type="GO" id="GO:0000272">
    <property type="term" value="P:polysaccharide catabolic process"/>
    <property type="evidence" value="ECO:0007669"/>
    <property type="project" value="UniProtKB-KW"/>
</dbReference>
<evidence type="ECO:0000256" key="4">
    <source>
        <dbReference type="ARBA" id="ARBA00012729"/>
    </source>
</evidence>
<dbReference type="GO" id="GO:0006032">
    <property type="term" value="P:chitin catabolic process"/>
    <property type="evidence" value="ECO:0007669"/>
    <property type="project" value="UniProtKB-KW"/>
</dbReference>
<comment type="catalytic activity">
    <reaction evidence="1">
        <text>Random endo-hydrolysis of N-acetyl-beta-D-glucosaminide (1-&gt;4)-beta-linkages in chitin and chitodextrins.</text>
        <dbReference type="EC" id="3.2.1.14"/>
    </reaction>
</comment>
<evidence type="ECO:0000259" key="12">
    <source>
        <dbReference type="PROSITE" id="PS51910"/>
    </source>
</evidence>
<feature type="domain" description="GH18" evidence="12">
    <location>
        <begin position="1"/>
        <end position="293"/>
    </location>
</feature>
<evidence type="ECO:0000256" key="9">
    <source>
        <dbReference type="ARBA" id="ARBA00023295"/>
    </source>
</evidence>
<evidence type="ECO:0000256" key="2">
    <source>
        <dbReference type="ARBA" id="ARBA00004613"/>
    </source>
</evidence>
<sequence>MSSSNLIVRGLTHVNYAFAFIHPTTWEITTMDAATPGSLFGDMADLKIDNPELQIYLSIGGWTFSDNNTITQPIFGKISRDSANRLTFASNLLRFLNTYNFDGVDIDWEYPGAGDRGGAEEDVANFVLLFKDIRETFNKSGRKIGLTFTIPSSFWYLRWFDMPGLLKYADWANLMSYDLHGIWDSNNPICKAPGCPFSGGAKPGPCTKTSGYLAYYEVQDILEKNPNIKVIHDTQAAVKYMSWDDDQWISFDDKDTFKQKIEWANKIGFSGSLIWASDLDDYTFSAHSALTGKDLTPIDRPNKGKDVKAWQYESELMGKCYRQEDCRDMDNPQASDCDAGYTSVGFDARKCNWKDQDCFAAKALLTPPLHRLAGGLVVAKSVHQARLSLGLSSFDLEDSDVEFMKRSSVDARDNLWPYNEMYEDWDEYDEDGYDEGRELVERMAARDHAVRLRAGPKEFITLTVASYKSSGDFIKWMAKQASKGRDIAPVAFHNYRGKNKADPEAVFLAAIGKIVGSFDYMNDAFTSLAMQVIVSTLRREMGIGEDLFGVRNLRALWSEFEVDAFSHYLSNSQRNFATAGAFALDALLNSKLPNHQLQRLVSQLNQIRDLAYRINFDKYYPKN</sequence>
<protein>
    <recommendedName>
        <fullName evidence="4">chitinase</fullName>
        <ecNumber evidence="4">3.2.1.14</ecNumber>
    </recommendedName>
</protein>
<comment type="caution">
    <text evidence="13">The sequence shown here is derived from an EMBL/GenBank/DDBJ whole genome shotgun (WGS) entry which is preliminary data.</text>
</comment>
<dbReference type="GO" id="GO:0005576">
    <property type="term" value="C:extracellular region"/>
    <property type="evidence" value="ECO:0007669"/>
    <property type="project" value="UniProtKB-SubCell"/>
</dbReference>
<evidence type="ECO:0000256" key="8">
    <source>
        <dbReference type="ARBA" id="ARBA00023277"/>
    </source>
</evidence>
<comment type="similarity">
    <text evidence="3">Belongs to the glycosyl hydrolase 18 family. Chitinase class V subfamily.</text>
</comment>
<dbReference type="SMART" id="SM00636">
    <property type="entry name" value="Glyco_18"/>
    <property type="match status" value="1"/>
</dbReference>
<evidence type="ECO:0000256" key="5">
    <source>
        <dbReference type="ARBA" id="ARBA00022525"/>
    </source>
</evidence>
<dbReference type="InterPro" id="IPR050314">
    <property type="entry name" value="Glycosyl_Hydrlase_18"/>
</dbReference>
<dbReference type="InterPro" id="IPR017853">
    <property type="entry name" value="GH"/>
</dbReference>